<proteinExistence type="predicted"/>
<accession>A0A1G8MT18</accession>
<dbReference type="InterPro" id="IPR012495">
    <property type="entry name" value="TadE-like_dom"/>
</dbReference>
<sequence>MKHQKDRAREESRGAVAVEFALVVPFLLLLVAGIIEFSHALGVQISVTQAAREAARTYAITDDWGKATAAGTAGAPSLSGPISFSHDIDCEPGDTVNVTAQYTANSLTGFALNVSGNFVSFAGTFTSTGVGAMRCGG</sequence>
<protein>
    <submittedName>
        <fullName evidence="2">TadE-like protein</fullName>
    </submittedName>
</protein>
<organism evidence="2 3">
    <name type="scientific">Arthrobacter cupressi</name>
    <dbReference type="NCBI Taxonomy" id="1045773"/>
    <lineage>
        <taxon>Bacteria</taxon>
        <taxon>Bacillati</taxon>
        <taxon>Actinomycetota</taxon>
        <taxon>Actinomycetes</taxon>
        <taxon>Micrococcales</taxon>
        <taxon>Micrococcaceae</taxon>
        <taxon>Arthrobacter</taxon>
    </lineage>
</organism>
<dbReference type="Pfam" id="PF07811">
    <property type="entry name" value="TadE"/>
    <property type="match status" value="1"/>
</dbReference>
<evidence type="ECO:0000259" key="1">
    <source>
        <dbReference type="Pfam" id="PF07811"/>
    </source>
</evidence>
<dbReference type="Proteomes" id="UP000182130">
    <property type="component" value="Unassembled WGS sequence"/>
</dbReference>
<dbReference type="EMBL" id="FNEI01000004">
    <property type="protein sequence ID" value="SDI71016.1"/>
    <property type="molecule type" value="Genomic_DNA"/>
</dbReference>
<reference evidence="3" key="1">
    <citation type="submission" date="2016-10" db="EMBL/GenBank/DDBJ databases">
        <authorList>
            <person name="Varghese N."/>
            <person name="Submissions S."/>
        </authorList>
    </citation>
    <scope>NUCLEOTIDE SEQUENCE [LARGE SCALE GENOMIC DNA]</scope>
    <source>
        <strain evidence="3">CGMCC 1.10783</strain>
    </source>
</reference>
<dbReference type="RefSeq" id="WP_074587753.1">
    <property type="nucleotide sequence ID" value="NZ_FNEI01000004.1"/>
</dbReference>
<dbReference type="NCBIfam" id="NF041390">
    <property type="entry name" value="TadE_Rv3655c"/>
    <property type="match status" value="1"/>
</dbReference>
<keyword evidence="3" id="KW-1185">Reference proteome</keyword>
<dbReference type="AlphaFoldDB" id="A0A1G8MT18"/>
<gene>
    <name evidence="2" type="ORF">SAMN05216555_10428</name>
</gene>
<feature type="domain" description="TadE-like" evidence="1">
    <location>
        <begin position="14"/>
        <end position="56"/>
    </location>
</feature>
<dbReference type="InterPro" id="IPR049790">
    <property type="entry name" value="Rv3655c/TadE"/>
</dbReference>
<dbReference type="STRING" id="1045773.SAMN05216555_10428"/>
<evidence type="ECO:0000313" key="2">
    <source>
        <dbReference type="EMBL" id="SDI71016.1"/>
    </source>
</evidence>
<dbReference type="OrthoDB" id="5190946at2"/>
<evidence type="ECO:0000313" key="3">
    <source>
        <dbReference type="Proteomes" id="UP000182130"/>
    </source>
</evidence>
<name>A0A1G8MT18_9MICC</name>